<evidence type="ECO:0000256" key="1">
    <source>
        <dbReference type="SAM" id="MobiDB-lite"/>
    </source>
</evidence>
<feature type="compositionally biased region" description="Low complexity" evidence="1">
    <location>
        <begin position="29"/>
        <end position="42"/>
    </location>
</feature>
<organism evidence="2 3">
    <name type="scientific">Brassica carinata</name>
    <name type="common">Ethiopian mustard</name>
    <name type="synonym">Abyssinian cabbage</name>
    <dbReference type="NCBI Taxonomy" id="52824"/>
    <lineage>
        <taxon>Eukaryota</taxon>
        <taxon>Viridiplantae</taxon>
        <taxon>Streptophyta</taxon>
        <taxon>Embryophyta</taxon>
        <taxon>Tracheophyta</taxon>
        <taxon>Spermatophyta</taxon>
        <taxon>Magnoliopsida</taxon>
        <taxon>eudicotyledons</taxon>
        <taxon>Gunneridae</taxon>
        <taxon>Pentapetalae</taxon>
        <taxon>rosids</taxon>
        <taxon>malvids</taxon>
        <taxon>Brassicales</taxon>
        <taxon>Brassicaceae</taxon>
        <taxon>Brassiceae</taxon>
        <taxon>Brassica</taxon>
    </lineage>
</organism>
<feature type="compositionally biased region" description="Basic and acidic residues" evidence="1">
    <location>
        <begin position="43"/>
        <end position="61"/>
    </location>
</feature>
<feature type="region of interest" description="Disordered" evidence="1">
    <location>
        <begin position="1"/>
        <end position="103"/>
    </location>
</feature>
<accession>A0A8X7VHM3</accession>
<dbReference type="AlphaFoldDB" id="A0A8X7VHM3"/>
<evidence type="ECO:0000313" key="3">
    <source>
        <dbReference type="Proteomes" id="UP000886595"/>
    </source>
</evidence>
<dbReference type="EMBL" id="JAAMPC010000005">
    <property type="protein sequence ID" value="KAG2311570.1"/>
    <property type="molecule type" value="Genomic_DNA"/>
</dbReference>
<gene>
    <name evidence="2" type="ORF">Bca52824_023127</name>
</gene>
<feature type="compositionally biased region" description="Basic and acidic residues" evidence="1">
    <location>
        <begin position="89"/>
        <end position="103"/>
    </location>
</feature>
<name>A0A8X7VHM3_BRACI</name>
<comment type="caution">
    <text evidence="2">The sequence shown here is derived from an EMBL/GenBank/DDBJ whole genome shotgun (WGS) entry which is preliminary data.</text>
</comment>
<reference evidence="2 3" key="1">
    <citation type="submission" date="2020-02" db="EMBL/GenBank/DDBJ databases">
        <authorList>
            <person name="Ma Q."/>
            <person name="Huang Y."/>
            <person name="Song X."/>
            <person name="Pei D."/>
        </authorList>
    </citation>
    <scope>NUCLEOTIDE SEQUENCE [LARGE SCALE GENOMIC DNA]</scope>
    <source>
        <strain evidence="2">Sxm20200214</strain>
        <tissue evidence="2">Leaf</tissue>
    </source>
</reference>
<keyword evidence="3" id="KW-1185">Reference proteome</keyword>
<protein>
    <submittedName>
        <fullName evidence="2">Uncharacterized protein</fullName>
    </submittedName>
</protein>
<sequence length="103" mass="11001">MSPAREPSVDSAVPIEPEAALPDPTVGPDSTLDVSDSSVSDQVRTREDGDLVGSRTERQPGEEETNLSGDRDRVMDVNPPEPSFGRVTGPKDVDLSRDDDPSP</sequence>
<proteinExistence type="predicted"/>
<dbReference type="Proteomes" id="UP000886595">
    <property type="component" value="Unassembled WGS sequence"/>
</dbReference>
<evidence type="ECO:0000313" key="2">
    <source>
        <dbReference type="EMBL" id="KAG2311570.1"/>
    </source>
</evidence>